<dbReference type="EMBL" id="HBUF01344964">
    <property type="protein sequence ID" value="CAG6708358.1"/>
    <property type="molecule type" value="Transcribed_RNA"/>
</dbReference>
<accession>A0A8D8XSZ8</accession>
<protein>
    <submittedName>
        <fullName evidence="2">Uncharacterized protein</fullName>
    </submittedName>
</protein>
<evidence type="ECO:0000256" key="1">
    <source>
        <dbReference type="SAM" id="MobiDB-lite"/>
    </source>
</evidence>
<feature type="region of interest" description="Disordered" evidence="1">
    <location>
        <begin position="1"/>
        <end position="47"/>
    </location>
</feature>
<evidence type="ECO:0000313" key="2">
    <source>
        <dbReference type="EMBL" id="CAG6708358.1"/>
    </source>
</evidence>
<dbReference type="AlphaFoldDB" id="A0A8D8XSZ8"/>
<feature type="compositionally biased region" description="Basic residues" evidence="1">
    <location>
        <begin position="30"/>
        <end position="40"/>
    </location>
</feature>
<proteinExistence type="predicted"/>
<reference evidence="2" key="1">
    <citation type="submission" date="2021-05" db="EMBL/GenBank/DDBJ databases">
        <authorList>
            <person name="Alioto T."/>
            <person name="Alioto T."/>
            <person name="Gomez Garrido J."/>
        </authorList>
    </citation>
    <scope>NUCLEOTIDE SEQUENCE</scope>
</reference>
<name>A0A8D8XSZ8_9HEMI</name>
<organism evidence="2">
    <name type="scientific">Cacopsylla melanoneura</name>
    <dbReference type="NCBI Taxonomy" id="428564"/>
    <lineage>
        <taxon>Eukaryota</taxon>
        <taxon>Metazoa</taxon>
        <taxon>Ecdysozoa</taxon>
        <taxon>Arthropoda</taxon>
        <taxon>Hexapoda</taxon>
        <taxon>Insecta</taxon>
        <taxon>Pterygota</taxon>
        <taxon>Neoptera</taxon>
        <taxon>Paraneoptera</taxon>
        <taxon>Hemiptera</taxon>
        <taxon>Sternorrhyncha</taxon>
        <taxon>Psylloidea</taxon>
        <taxon>Psyllidae</taxon>
        <taxon>Psyllinae</taxon>
        <taxon>Cacopsylla</taxon>
    </lineage>
</organism>
<feature type="compositionally biased region" description="Polar residues" evidence="1">
    <location>
        <begin position="9"/>
        <end position="22"/>
    </location>
</feature>
<sequence>MLKVRVGSELTSPRKTSVTTWRLASGSRPLSRRMLSRPHPRPPVLSCLLTRPSRTRRAEEAQADPLEACRAVEGVDRCKQTPMLVSVQCPYVYLPSSPTSHPPQPSYSPSLPP</sequence>